<dbReference type="AlphaFoldDB" id="A0A1Z5JTM8"/>
<protein>
    <submittedName>
        <fullName evidence="3">Uncharacterized protein</fullName>
    </submittedName>
</protein>
<dbReference type="Proteomes" id="UP000198406">
    <property type="component" value="Unassembled WGS sequence"/>
</dbReference>
<dbReference type="InParanoid" id="A0A1Z5JTM8"/>
<proteinExistence type="predicted"/>
<feature type="transmembrane region" description="Helical" evidence="2">
    <location>
        <begin position="278"/>
        <end position="301"/>
    </location>
</feature>
<dbReference type="SUPFAM" id="SSF48371">
    <property type="entry name" value="ARM repeat"/>
    <property type="match status" value="1"/>
</dbReference>
<feature type="region of interest" description="Disordered" evidence="1">
    <location>
        <begin position="1"/>
        <end position="31"/>
    </location>
</feature>
<dbReference type="EMBL" id="BDSP01000114">
    <property type="protein sequence ID" value="GAX17222.1"/>
    <property type="molecule type" value="Genomic_DNA"/>
</dbReference>
<dbReference type="OrthoDB" id="47461at2759"/>
<feature type="compositionally biased region" description="Basic and acidic residues" evidence="1">
    <location>
        <begin position="1"/>
        <end position="19"/>
    </location>
</feature>
<evidence type="ECO:0000313" key="3">
    <source>
        <dbReference type="EMBL" id="GAX17222.1"/>
    </source>
</evidence>
<reference evidence="3 4" key="1">
    <citation type="journal article" date="2015" name="Plant Cell">
        <title>Oil accumulation by the oleaginous diatom Fistulifera solaris as revealed by the genome and transcriptome.</title>
        <authorList>
            <person name="Tanaka T."/>
            <person name="Maeda Y."/>
            <person name="Veluchamy A."/>
            <person name="Tanaka M."/>
            <person name="Abida H."/>
            <person name="Marechal E."/>
            <person name="Bowler C."/>
            <person name="Muto M."/>
            <person name="Sunaga Y."/>
            <person name="Tanaka M."/>
            <person name="Yoshino T."/>
            <person name="Taniguchi T."/>
            <person name="Fukuda Y."/>
            <person name="Nemoto M."/>
            <person name="Matsumoto M."/>
            <person name="Wong P.S."/>
            <person name="Aburatani S."/>
            <person name="Fujibuchi W."/>
        </authorList>
    </citation>
    <scope>NUCLEOTIDE SEQUENCE [LARGE SCALE GENOMIC DNA]</scope>
    <source>
        <strain evidence="3 4">JPCC DA0580</strain>
    </source>
</reference>
<organism evidence="3 4">
    <name type="scientific">Fistulifera solaris</name>
    <name type="common">Oleaginous diatom</name>
    <dbReference type="NCBI Taxonomy" id="1519565"/>
    <lineage>
        <taxon>Eukaryota</taxon>
        <taxon>Sar</taxon>
        <taxon>Stramenopiles</taxon>
        <taxon>Ochrophyta</taxon>
        <taxon>Bacillariophyta</taxon>
        <taxon>Bacillariophyceae</taxon>
        <taxon>Bacillariophycidae</taxon>
        <taxon>Naviculales</taxon>
        <taxon>Naviculaceae</taxon>
        <taxon>Fistulifera</taxon>
    </lineage>
</organism>
<dbReference type="PANTHER" id="PTHR37935">
    <property type="entry name" value="CHROMOSOME UNDETERMINED SCAFFOLD_14, WHOLE GENOME SHOTGUN SEQUENCE"/>
    <property type="match status" value="1"/>
</dbReference>
<feature type="transmembrane region" description="Helical" evidence="2">
    <location>
        <begin position="56"/>
        <end position="75"/>
    </location>
</feature>
<keyword evidence="2" id="KW-0812">Transmembrane</keyword>
<keyword evidence="2" id="KW-1133">Transmembrane helix</keyword>
<keyword evidence="4" id="KW-1185">Reference proteome</keyword>
<name>A0A1Z5JTM8_FISSO</name>
<evidence type="ECO:0000313" key="4">
    <source>
        <dbReference type="Proteomes" id="UP000198406"/>
    </source>
</evidence>
<dbReference type="PANTHER" id="PTHR37935:SF1">
    <property type="entry name" value="CHROMOSOME UNDETERMINED SCAFFOLD_14, WHOLE GENOME SHOTGUN SEQUENCE"/>
    <property type="match status" value="1"/>
</dbReference>
<sequence length="498" mass="54492">MRNLRLKSDQSDPARKTNNEEPPAIAPGSKPHSAIAVQLEERLKRVVSDLNLSDQLSVIGIAVLTALILTAPYVIRQMKKSGREDYSVTSEDPVDDLTMVVRRAWDEEDEDESSRKSAVEIMLKDILKSQGLQQAAQDFLIRILEAPEFQAALQRLVKTLWADLISDKETVAQVIRLLQIAIQDPAVKKAAQLLVLQLVQDQQVKESLIELIKSLGAEKAVLDATQTLLTEAAHNALNDAEILDHSMEFATDVVGDDVVQRTAGEALRKSVGHAFRPASTVLLTAAGIGLMVFGVATIGYARSSDQEIVLLETAARSLQSNASYGIMRIVTWPFRAVQGIWTDAEIVLWKPLCWLQDSAARISDQAMSLVADSFDYVLSLPSRGSAAVMHALSQAGQSTADGVVAFVDRLVHKIGSLACSYKSELIAAITQVLRAAVDFVLEFAQSNSQIAMASATSVFHKGKTSVHVADKAIIDYYNRLLELLETLLEQLRSSIRIE</sequence>
<dbReference type="InterPro" id="IPR016024">
    <property type="entry name" value="ARM-type_fold"/>
</dbReference>
<comment type="caution">
    <text evidence="3">The sequence shown here is derived from an EMBL/GenBank/DDBJ whole genome shotgun (WGS) entry which is preliminary data.</text>
</comment>
<accession>A0A1Z5JTM8</accession>
<evidence type="ECO:0000256" key="1">
    <source>
        <dbReference type="SAM" id="MobiDB-lite"/>
    </source>
</evidence>
<gene>
    <name evidence="3" type="ORF">FisN_10Lu097</name>
</gene>
<keyword evidence="2" id="KW-0472">Membrane</keyword>
<evidence type="ECO:0000256" key="2">
    <source>
        <dbReference type="SAM" id="Phobius"/>
    </source>
</evidence>